<keyword evidence="8" id="KW-1185">Reference proteome</keyword>
<accession>A0ABQ4MNH4</accession>
<dbReference type="InterPro" id="IPR011006">
    <property type="entry name" value="CheY-like_superfamily"/>
</dbReference>
<reference evidence="7 8" key="1">
    <citation type="submission" date="2021-03" db="EMBL/GenBank/DDBJ databases">
        <title>Antimicrobial resistance genes in bacteria isolated from Japanese honey, and their potential for conferring macrolide and lincosamide resistance in the American foulbrood pathogen Paenibacillus larvae.</title>
        <authorList>
            <person name="Okamoto M."/>
            <person name="Kumagai M."/>
            <person name="Kanamori H."/>
            <person name="Takamatsu D."/>
        </authorList>
    </citation>
    <scope>NUCLEOTIDE SEQUENCE [LARGE SCALE GENOMIC DNA]</scope>
    <source>
        <strain evidence="7 8">J15TS10</strain>
    </source>
</reference>
<evidence type="ECO:0000256" key="2">
    <source>
        <dbReference type="ARBA" id="ARBA00023125"/>
    </source>
</evidence>
<dbReference type="EMBL" id="BOSM01000002">
    <property type="protein sequence ID" value="GIP57538.1"/>
    <property type="molecule type" value="Genomic_DNA"/>
</dbReference>
<evidence type="ECO:0000313" key="8">
    <source>
        <dbReference type="Proteomes" id="UP000681290"/>
    </source>
</evidence>
<feature type="modified residue" description="4-aspartylphosphate" evidence="4">
    <location>
        <position position="53"/>
    </location>
</feature>
<dbReference type="Gene3D" id="1.10.10.60">
    <property type="entry name" value="Homeodomain-like"/>
    <property type="match status" value="2"/>
</dbReference>
<evidence type="ECO:0000313" key="7">
    <source>
        <dbReference type="EMBL" id="GIP57538.1"/>
    </source>
</evidence>
<feature type="domain" description="HTH araC/xylS-type" evidence="5">
    <location>
        <begin position="393"/>
        <end position="491"/>
    </location>
</feature>
<keyword evidence="1" id="KW-0805">Transcription regulation</keyword>
<keyword evidence="4" id="KW-0597">Phosphoprotein</keyword>
<comment type="caution">
    <text evidence="7">The sequence shown here is derived from an EMBL/GenBank/DDBJ whole genome shotgun (WGS) entry which is preliminary data.</text>
</comment>
<evidence type="ECO:0000256" key="1">
    <source>
        <dbReference type="ARBA" id="ARBA00023015"/>
    </source>
</evidence>
<dbReference type="Proteomes" id="UP000681290">
    <property type="component" value="Unassembled WGS sequence"/>
</dbReference>
<dbReference type="Gene3D" id="3.40.50.2300">
    <property type="match status" value="1"/>
</dbReference>
<evidence type="ECO:0000259" key="6">
    <source>
        <dbReference type="PROSITE" id="PS50110"/>
    </source>
</evidence>
<dbReference type="InterPro" id="IPR020449">
    <property type="entry name" value="Tscrpt_reg_AraC-type_HTH"/>
</dbReference>
<gene>
    <name evidence="7" type="ORF">J15TS10_13520</name>
</gene>
<dbReference type="Pfam" id="PF00072">
    <property type="entry name" value="Response_reg"/>
    <property type="match status" value="1"/>
</dbReference>
<dbReference type="PROSITE" id="PS50110">
    <property type="entry name" value="RESPONSE_REGULATORY"/>
    <property type="match status" value="1"/>
</dbReference>
<dbReference type="PANTHER" id="PTHR43280:SF2">
    <property type="entry name" value="HTH-TYPE TRANSCRIPTIONAL REGULATOR EXSA"/>
    <property type="match status" value="1"/>
</dbReference>
<dbReference type="InterPro" id="IPR018060">
    <property type="entry name" value="HTH_AraC"/>
</dbReference>
<dbReference type="Pfam" id="PF12833">
    <property type="entry name" value="HTH_18"/>
    <property type="match status" value="1"/>
</dbReference>
<evidence type="ECO:0000256" key="4">
    <source>
        <dbReference type="PROSITE-ProRule" id="PRU00169"/>
    </source>
</evidence>
<dbReference type="InterPro" id="IPR001789">
    <property type="entry name" value="Sig_transdc_resp-reg_receiver"/>
</dbReference>
<dbReference type="PROSITE" id="PS00041">
    <property type="entry name" value="HTH_ARAC_FAMILY_1"/>
    <property type="match status" value="1"/>
</dbReference>
<evidence type="ECO:0000256" key="3">
    <source>
        <dbReference type="ARBA" id="ARBA00023163"/>
    </source>
</evidence>
<protein>
    <submittedName>
        <fullName evidence="7">Uncharacterized protein</fullName>
    </submittedName>
</protein>
<name>A0ABQ4MNH4_9BACL</name>
<organism evidence="7 8">
    <name type="scientific">Paenibacillus woosongensis</name>
    <dbReference type="NCBI Taxonomy" id="307580"/>
    <lineage>
        <taxon>Bacteria</taxon>
        <taxon>Bacillati</taxon>
        <taxon>Bacillota</taxon>
        <taxon>Bacilli</taxon>
        <taxon>Bacillales</taxon>
        <taxon>Paenibacillaceae</taxon>
        <taxon>Paenibacillus</taxon>
    </lineage>
</organism>
<dbReference type="InterPro" id="IPR018062">
    <property type="entry name" value="HTH_AraC-typ_CS"/>
</dbReference>
<keyword evidence="3" id="KW-0804">Transcription</keyword>
<dbReference type="SMART" id="SM00448">
    <property type="entry name" value="REC"/>
    <property type="match status" value="1"/>
</dbReference>
<dbReference type="PANTHER" id="PTHR43280">
    <property type="entry name" value="ARAC-FAMILY TRANSCRIPTIONAL REGULATOR"/>
    <property type="match status" value="1"/>
</dbReference>
<dbReference type="CDD" id="cd17536">
    <property type="entry name" value="REC_YesN-like"/>
    <property type="match status" value="1"/>
</dbReference>
<feature type="domain" description="Response regulatory" evidence="6">
    <location>
        <begin position="2"/>
        <end position="118"/>
    </location>
</feature>
<dbReference type="PRINTS" id="PR00032">
    <property type="entry name" value="HTHARAC"/>
</dbReference>
<keyword evidence="2" id="KW-0238">DNA-binding</keyword>
<dbReference type="SUPFAM" id="SSF52172">
    <property type="entry name" value="CheY-like"/>
    <property type="match status" value="1"/>
</dbReference>
<proteinExistence type="predicted"/>
<dbReference type="SUPFAM" id="SSF46689">
    <property type="entry name" value="Homeodomain-like"/>
    <property type="match status" value="2"/>
</dbReference>
<sequence>MNIFLVEDERWALAELVELFKAYEPRHRVYSYDNGDDALEAAVRIRPELVVTDITMPGISGLELVERLAELDSTIRAVILSVHDQFSYAQQGLKLGVIDYLLKPVKKEALYDTIDHAIERIQIDMKLRSAKNKWLLSQMLLHSEPVDSPLFDEIYEQPYFIALAMAEQGLANMPPAAEEGLREFANHAAGSGYIVELDTQRKILLLPFNDQGQIKRYEAELHEWFLEAKQDGPIHVGWGLKQAKASLHAVYRGLDERVETNRRFAQSTWIGRNEAVSEVNLSDLWDDIRVLEAFIKKGQMTKIKETVATVVDKIANKRVARHQLMIFLNDMAYSLRYKLQQGAMDWRQTDPEVQGNFEGVATYEELGRHLEHFALSICAQTVSPDTLPKELIPVLLKWIHQNYHQNIFLQQFASEHHVSLGYLSRLFKAQTGQSFSEYLAGYRMEKAKEFLAGGIERIQDVCQMVGYEDVKYFSHLFKRIVGITPTEYQKKLQAQ</sequence>
<dbReference type="PROSITE" id="PS01124">
    <property type="entry name" value="HTH_ARAC_FAMILY_2"/>
    <property type="match status" value="1"/>
</dbReference>
<evidence type="ECO:0000259" key="5">
    <source>
        <dbReference type="PROSITE" id="PS01124"/>
    </source>
</evidence>
<dbReference type="InterPro" id="IPR009057">
    <property type="entry name" value="Homeodomain-like_sf"/>
</dbReference>
<dbReference type="SMART" id="SM00342">
    <property type="entry name" value="HTH_ARAC"/>
    <property type="match status" value="1"/>
</dbReference>
<dbReference type="RefSeq" id="WP_213589845.1">
    <property type="nucleotide sequence ID" value="NZ_BOSM01000002.1"/>
</dbReference>